<dbReference type="PROSITE" id="PS01279">
    <property type="entry name" value="PCMT"/>
    <property type="match status" value="1"/>
</dbReference>
<keyword evidence="5" id="KW-0963">Cytoplasm</keyword>
<evidence type="ECO:0000256" key="3">
    <source>
        <dbReference type="ARBA" id="ARBA00011890"/>
    </source>
</evidence>
<dbReference type="EMBL" id="QTTT01000001">
    <property type="protein sequence ID" value="REE96487.1"/>
    <property type="molecule type" value="Genomic_DNA"/>
</dbReference>
<evidence type="ECO:0000256" key="10">
    <source>
        <dbReference type="ARBA" id="ARBA00031323"/>
    </source>
</evidence>
<evidence type="ECO:0000256" key="7">
    <source>
        <dbReference type="ARBA" id="ARBA00022679"/>
    </source>
</evidence>
<evidence type="ECO:0000256" key="1">
    <source>
        <dbReference type="ARBA" id="ARBA00004496"/>
    </source>
</evidence>
<evidence type="ECO:0000256" key="9">
    <source>
        <dbReference type="ARBA" id="ARBA00030757"/>
    </source>
</evidence>
<proteinExistence type="inferred from homology"/>
<reference evidence="13 14" key="1">
    <citation type="submission" date="2018-08" db="EMBL/GenBank/DDBJ databases">
        <title>Sequencing the genomes of 1000 actinobacteria strains.</title>
        <authorList>
            <person name="Klenk H.-P."/>
        </authorList>
    </citation>
    <scope>NUCLEOTIDE SEQUENCE [LARGE SCALE GENOMIC DNA]</scope>
    <source>
        <strain evidence="13 14">DSM 43927</strain>
    </source>
</reference>
<evidence type="ECO:0000256" key="4">
    <source>
        <dbReference type="ARBA" id="ARBA00013346"/>
    </source>
</evidence>
<comment type="subcellular location">
    <subcellularLocation>
        <location evidence="1">Cytoplasm</location>
    </subcellularLocation>
</comment>
<accession>A0A3D9SL93</accession>
<organism evidence="13 14">
    <name type="scientific">Thermomonospora umbrina</name>
    <dbReference type="NCBI Taxonomy" id="111806"/>
    <lineage>
        <taxon>Bacteria</taxon>
        <taxon>Bacillati</taxon>
        <taxon>Actinomycetota</taxon>
        <taxon>Actinomycetes</taxon>
        <taxon>Streptosporangiales</taxon>
        <taxon>Thermomonosporaceae</taxon>
        <taxon>Thermomonospora</taxon>
    </lineage>
</organism>
<evidence type="ECO:0000256" key="11">
    <source>
        <dbReference type="ARBA" id="ARBA00031350"/>
    </source>
</evidence>
<dbReference type="PANTHER" id="PTHR11579">
    <property type="entry name" value="PROTEIN-L-ISOASPARTATE O-METHYLTRANSFERASE"/>
    <property type="match status" value="1"/>
</dbReference>
<keyword evidence="7 13" id="KW-0808">Transferase</keyword>
<keyword evidence="6 13" id="KW-0489">Methyltransferase</keyword>
<evidence type="ECO:0000256" key="6">
    <source>
        <dbReference type="ARBA" id="ARBA00022603"/>
    </source>
</evidence>
<dbReference type="CDD" id="cd02440">
    <property type="entry name" value="AdoMet_MTases"/>
    <property type="match status" value="1"/>
</dbReference>
<evidence type="ECO:0000313" key="13">
    <source>
        <dbReference type="EMBL" id="REE96487.1"/>
    </source>
</evidence>
<evidence type="ECO:0000256" key="5">
    <source>
        <dbReference type="ARBA" id="ARBA00022490"/>
    </source>
</evidence>
<dbReference type="PANTHER" id="PTHR11579:SF0">
    <property type="entry name" value="PROTEIN-L-ISOASPARTATE(D-ASPARTATE) O-METHYLTRANSFERASE"/>
    <property type="match status" value="1"/>
</dbReference>
<dbReference type="AlphaFoldDB" id="A0A3D9SL93"/>
<dbReference type="GO" id="GO:0004719">
    <property type="term" value="F:protein-L-isoaspartate (D-aspartate) O-methyltransferase activity"/>
    <property type="evidence" value="ECO:0007669"/>
    <property type="project" value="UniProtKB-EC"/>
</dbReference>
<comment type="caution">
    <text evidence="13">The sequence shown here is derived from an EMBL/GenBank/DDBJ whole genome shotgun (WGS) entry which is preliminary data.</text>
</comment>
<sequence length="363" mass="39859">MERWAEAFQDLPRAAFLPDVLWPKDPETGRRVRVDRVEDPEGWRAWAERDVPIVVGWRDAPPGGREAGTEATSSASQPSLVVDMLADLDVRPGHRVLDAGTGTGWTTALLAARTGSANVVGVEYDPDVAEAARDRLRAAGLEPLVVTGDGGAGWEAGAPYDRIQGTYAVRRIPEAWVRQTRPGGVIVAPWRTRLGDQGAVARLTVAEDGTASGPFTRATTFMRSKAETDDDVDPDDYLPPGGEGWPDDTMESTTALRPEDLWSHPQGAAWFVVGLLLRDVTHLLGTDGDGAAVGWLYSLRCRSWAAVFSDGDVYEHGPRRLWREVERAHGRWIAEGRPDQRDFGLTIERGEERVWLREPGRAL</sequence>
<evidence type="ECO:0000256" key="8">
    <source>
        <dbReference type="ARBA" id="ARBA00022691"/>
    </source>
</evidence>
<comment type="similarity">
    <text evidence="2">Belongs to the methyltransferase superfamily. L-isoaspartyl/D-aspartyl protein methyltransferase family.</text>
</comment>
<evidence type="ECO:0000313" key="14">
    <source>
        <dbReference type="Proteomes" id="UP000256661"/>
    </source>
</evidence>
<name>A0A3D9SL93_9ACTN</name>
<dbReference type="EC" id="2.1.1.77" evidence="3"/>
<gene>
    <name evidence="13" type="ORF">DFJ69_1924</name>
</gene>
<keyword evidence="14" id="KW-1185">Reference proteome</keyword>
<dbReference type="InterPro" id="IPR029063">
    <property type="entry name" value="SAM-dependent_MTases_sf"/>
</dbReference>
<dbReference type="RefSeq" id="WP_116022122.1">
    <property type="nucleotide sequence ID" value="NZ_QTTT01000001.1"/>
</dbReference>
<evidence type="ECO:0000256" key="2">
    <source>
        <dbReference type="ARBA" id="ARBA00005369"/>
    </source>
</evidence>
<dbReference type="SUPFAM" id="SSF53335">
    <property type="entry name" value="S-adenosyl-L-methionine-dependent methyltransferases"/>
    <property type="match status" value="1"/>
</dbReference>
<dbReference type="InterPro" id="IPR000682">
    <property type="entry name" value="PCMT"/>
</dbReference>
<feature type="region of interest" description="Disordered" evidence="12">
    <location>
        <begin position="224"/>
        <end position="251"/>
    </location>
</feature>
<dbReference type="OrthoDB" id="4035289at2"/>
<dbReference type="Gene3D" id="3.40.50.150">
    <property type="entry name" value="Vaccinia Virus protein VP39"/>
    <property type="match status" value="1"/>
</dbReference>
<evidence type="ECO:0000256" key="12">
    <source>
        <dbReference type="SAM" id="MobiDB-lite"/>
    </source>
</evidence>
<keyword evidence="8" id="KW-0949">S-adenosyl-L-methionine</keyword>
<protein>
    <recommendedName>
        <fullName evidence="4">Protein-L-isoaspartate O-methyltransferase</fullName>
        <ecNumber evidence="3">2.1.1.77</ecNumber>
    </recommendedName>
    <alternativeName>
        <fullName evidence="11">L-isoaspartyl protein carboxyl methyltransferase</fullName>
    </alternativeName>
    <alternativeName>
        <fullName evidence="9">Protein L-isoaspartyl methyltransferase</fullName>
    </alternativeName>
    <alternativeName>
        <fullName evidence="10">Protein-beta-aspartate methyltransferase</fullName>
    </alternativeName>
</protein>
<dbReference type="GO" id="GO:0005737">
    <property type="term" value="C:cytoplasm"/>
    <property type="evidence" value="ECO:0007669"/>
    <property type="project" value="UniProtKB-SubCell"/>
</dbReference>
<dbReference type="Pfam" id="PF01135">
    <property type="entry name" value="PCMT"/>
    <property type="match status" value="1"/>
</dbReference>
<dbReference type="Proteomes" id="UP000256661">
    <property type="component" value="Unassembled WGS sequence"/>
</dbReference>
<dbReference type="GO" id="GO:0032259">
    <property type="term" value="P:methylation"/>
    <property type="evidence" value="ECO:0007669"/>
    <property type="project" value="UniProtKB-KW"/>
</dbReference>